<dbReference type="Pfam" id="PF08867">
    <property type="entry name" value="FRG"/>
    <property type="match status" value="1"/>
</dbReference>
<dbReference type="EMBL" id="SUTG01000001">
    <property type="protein sequence ID" value="MBE6511558.1"/>
    <property type="molecule type" value="Genomic_DNA"/>
</dbReference>
<dbReference type="InterPro" id="IPR014966">
    <property type="entry name" value="FRG-dom"/>
</dbReference>
<feature type="domain" description="FRG" evidence="1">
    <location>
        <begin position="32"/>
        <end position="219"/>
    </location>
</feature>
<proteinExistence type="predicted"/>
<accession>A0A8T3VSZ4</accession>
<dbReference type="Proteomes" id="UP000732619">
    <property type="component" value="Unassembled WGS sequence"/>
</dbReference>
<dbReference type="SMART" id="SM00901">
    <property type="entry name" value="FRG"/>
    <property type="match status" value="1"/>
</dbReference>
<protein>
    <submittedName>
        <fullName evidence="2">FRG domain-containing protein</fullName>
    </submittedName>
</protein>
<organism evidence="2 3">
    <name type="scientific">Methanobrevibacter olleyae</name>
    <dbReference type="NCBI Taxonomy" id="294671"/>
    <lineage>
        <taxon>Archaea</taxon>
        <taxon>Methanobacteriati</taxon>
        <taxon>Methanobacteriota</taxon>
        <taxon>Methanomada group</taxon>
        <taxon>Methanobacteria</taxon>
        <taxon>Methanobacteriales</taxon>
        <taxon>Methanobacteriaceae</taxon>
        <taxon>Methanobrevibacter</taxon>
    </lineage>
</organism>
<sequence>MLKDGINEIKIESYDELVNIICGKHEKNKIDLREDFIFRGLSDVKYELVPSSLRRNDLNQLKIDEFIESNEKFWIEVDKEEVAEKNLVCYEDSSENKYYIEVDKYGNPTLDENTDYFVAKNELQNEKELYILEKFFNYADKCGLKVNTNNWTRELIHPISQIHSDLEKSFFDYQEIMSLAQHYGLPTKALDWSYDYKVSLYFAVKDVLFNSDSQDCVLWALNYKLFENKLTNNKYIINLNLYRPEYNTNPNLTAQKGLFTFLGNYVDNYEMPLDQIISDELKQDIMYRSKGEKFDRKIITVPQNLSSKDTVFYKFIIPKELKAEILNELYLDGYSEEYLFPGYKGVSEHVINEVKLRNLLND</sequence>
<evidence type="ECO:0000313" key="2">
    <source>
        <dbReference type="EMBL" id="MBE6511558.1"/>
    </source>
</evidence>
<reference evidence="2" key="1">
    <citation type="submission" date="2019-04" db="EMBL/GenBank/DDBJ databases">
        <title>Evolution of Biomass-Degrading Anaerobic Consortia Revealed by Metagenomics.</title>
        <authorList>
            <person name="Peng X."/>
        </authorList>
    </citation>
    <scope>NUCLEOTIDE SEQUENCE</scope>
    <source>
        <strain evidence="2">SIG14</strain>
    </source>
</reference>
<gene>
    <name evidence="2" type="ORF">E7Z75_00195</name>
</gene>
<name>A0A8T3VSZ4_METOL</name>
<evidence type="ECO:0000313" key="3">
    <source>
        <dbReference type="Proteomes" id="UP000732619"/>
    </source>
</evidence>
<comment type="caution">
    <text evidence="2">The sequence shown here is derived from an EMBL/GenBank/DDBJ whole genome shotgun (WGS) entry which is preliminary data.</text>
</comment>
<dbReference type="AlphaFoldDB" id="A0A8T3VSZ4"/>
<evidence type="ECO:0000259" key="1">
    <source>
        <dbReference type="SMART" id="SM00901"/>
    </source>
</evidence>